<evidence type="ECO:0000313" key="3">
    <source>
        <dbReference type="Proteomes" id="UP000295110"/>
    </source>
</evidence>
<reference evidence="2 3" key="1">
    <citation type="submission" date="2019-03" db="EMBL/GenBank/DDBJ databases">
        <title>Genomic Encyclopedia of Type Strains, Phase IV (KMG-IV): sequencing the most valuable type-strain genomes for metagenomic binning, comparative biology and taxonomic classification.</title>
        <authorList>
            <person name="Goeker M."/>
        </authorList>
    </citation>
    <scope>NUCLEOTIDE SEQUENCE [LARGE SCALE GENOMIC DNA]</scope>
    <source>
        <strain evidence="2 3">DSM 654</strain>
    </source>
</reference>
<proteinExistence type="predicted"/>
<name>A0A4V2VT07_ROSSA</name>
<dbReference type="InterPro" id="IPR025209">
    <property type="entry name" value="DUF4209"/>
</dbReference>
<comment type="caution">
    <text evidence="2">The sequence shown here is derived from an EMBL/GenBank/DDBJ whole genome shotgun (WGS) entry which is preliminary data.</text>
</comment>
<keyword evidence="3" id="KW-1185">Reference proteome</keyword>
<sequence length="173" mass="18764">MLHFHLPFLHEAMRAAIARHHLTPGDFAAWANRKGVVAPGKLGLLLAGIVAWFNRDFFKALHVLIPQVEAALRSMVDLVGRPTTKPAGTVPGVSVSINMGDILFNPDLVASLGPLGPRLALYLKVVFADPRGMNLRNEFAHGLMDAEEVSEGAVLWVIHSLLVIALWQKPDGA</sequence>
<dbReference type="AlphaFoldDB" id="A0A4V2VT07"/>
<dbReference type="EMBL" id="SMBU01000001">
    <property type="protein sequence ID" value="TCV04380.1"/>
    <property type="molecule type" value="Genomic_DNA"/>
</dbReference>
<accession>A0A4V2VT07</accession>
<protein>
    <submittedName>
        <fullName evidence="2">Uncharacterized protein DUF4209</fullName>
    </submittedName>
</protein>
<evidence type="ECO:0000313" key="2">
    <source>
        <dbReference type="EMBL" id="TCV04380.1"/>
    </source>
</evidence>
<organism evidence="2 3">
    <name type="scientific">Roseateles saccharophilus</name>
    <name type="common">Pseudomonas saccharophila</name>
    <dbReference type="NCBI Taxonomy" id="304"/>
    <lineage>
        <taxon>Bacteria</taxon>
        <taxon>Pseudomonadati</taxon>
        <taxon>Pseudomonadota</taxon>
        <taxon>Betaproteobacteria</taxon>
        <taxon>Burkholderiales</taxon>
        <taxon>Sphaerotilaceae</taxon>
        <taxon>Roseateles</taxon>
    </lineage>
</organism>
<dbReference type="OrthoDB" id="5519791at2"/>
<feature type="domain" description="DUF4209" evidence="1">
    <location>
        <begin position="68"/>
        <end position="161"/>
    </location>
</feature>
<gene>
    <name evidence="2" type="ORF">EV671_1001135</name>
</gene>
<evidence type="ECO:0000259" key="1">
    <source>
        <dbReference type="Pfam" id="PF13910"/>
    </source>
</evidence>
<dbReference type="Pfam" id="PF13910">
    <property type="entry name" value="DUF4209"/>
    <property type="match status" value="1"/>
</dbReference>
<dbReference type="RefSeq" id="WP_132569096.1">
    <property type="nucleotide sequence ID" value="NZ_CBCSGL010000004.1"/>
</dbReference>
<dbReference type="Proteomes" id="UP000295110">
    <property type="component" value="Unassembled WGS sequence"/>
</dbReference>